<dbReference type="RefSeq" id="XP_067690353.1">
    <property type="nucleotide sequence ID" value="XM_067834250.1"/>
</dbReference>
<dbReference type="EMBL" id="JAFHKP010000032">
    <property type="protein sequence ID" value="KAG5471183.1"/>
    <property type="molecule type" value="Genomic_DNA"/>
</dbReference>
<accession>A0A836GWQ5</accession>
<name>A0A836GWQ5_LEIEN</name>
<dbReference type="Proteomes" id="UP000674179">
    <property type="component" value="Chromosome 32"/>
</dbReference>
<dbReference type="OrthoDB" id="259656at2759"/>
<protein>
    <submittedName>
        <fullName evidence="1">Uncharacterized protein</fullName>
    </submittedName>
</protein>
<comment type="caution">
    <text evidence="1">The sequence shown here is derived from an EMBL/GenBank/DDBJ whole genome shotgun (WGS) entry which is preliminary data.</text>
</comment>
<proteinExistence type="predicted"/>
<organism evidence="1 2">
    <name type="scientific">Leishmania enriettii</name>
    <dbReference type="NCBI Taxonomy" id="5663"/>
    <lineage>
        <taxon>Eukaryota</taxon>
        <taxon>Discoba</taxon>
        <taxon>Euglenozoa</taxon>
        <taxon>Kinetoplastea</taxon>
        <taxon>Metakinetoplastina</taxon>
        <taxon>Trypanosomatida</taxon>
        <taxon>Trypanosomatidae</taxon>
        <taxon>Leishmaniinae</taxon>
        <taxon>Leishmania</taxon>
    </lineage>
</organism>
<evidence type="ECO:0000313" key="1">
    <source>
        <dbReference type="EMBL" id="KAG5471183.1"/>
    </source>
</evidence>
<sequence>MAFTQCGIDYTGDEVELKKGSELGHVYSSSMLVQEESDGSMPLIMPMDMDPAGSLPAKVVDLASDEQQKKMQLMVELRKEKSPQPHLCSAYEDTRDFPCRKDLT</sequence>
<reference evidence="1 2" key="1">
    <citation type="submission" date="2021-02" db="EMBL/GenBank/DDBJ databases">
        <title>Leishmania (Mundinia) enrietti genome sequencing and assembly.</title>
        <authorList>
            <person name="Almutairi H."/>
            <person name="Gatherer D."/>
        </authorList>
    </citation>
    <scope>NUCLEOTIDE SEQUENCE [LARGE SCALE GENOMIC DNA]</scope>
    <source>
        <strain evidence="1">CUR178</strain>
    </source>
</reference>
<gene>
    <name evidence="1" type="ORF">CUR178_02494</name>
</gene>
<keyword evidence="2" id="KW-1185">Reference proteome</keyword>
<dbReference type="KEGG" id="lenr:94169760"/>
<dbReference type="GeneID" id="94169760"/>
<dbReference type="AlphaFoldDB" id="A0A836GWQ5"/>
<evidence type="ECO:0000313" key="2">
    <source>
        <dbReference type="Proteomes" id="UP000674179"/>
    </source>
</evidence>